<feature type="domain" description="Toxin SymE-like" evidence="1">
    <location>
        <begin position="37"/>
        <end position="71"/>
    </location>
</feature>
<dbReference type="InterPro" id="IPR014944">
    <property type="entry name" value="Toxin_SymE-like"/>
</dbReference>
<sequence length="81" mass="9132">MQIPETTWLTTQTRRVTVQGKSFARGGPHVYRQYNVVYPSLLLSGKWLQQYGFRPGQAVIITCNHGRLEISPAGEETGLNK</sequence>
<comment type="caution">
    <text evidence="2">The sequence shown here is derived from an EMBL/GenBank/DDBJ whole genome shotgun (WGS) entry which is preliminary data.</text>
</comment>
<dbReference type="EMBL" id="JBHUOZ010000001">
    <property type="protein sequence ID" value="MFD2918592.1"/>
    <property type="molecule type" value="Genomic_DNA"/>
</dbReference>
<dbReference type="Pfam" id="PF08845">
    <property type="entry name" value="SymE_toxin"/>
    <property type="match status" value="1"/>
</dbReference>
<evidence type="ECO:0000259" key="1">
    <source>
        <dbReference type="Pfam" id="PF08845"/>
    </source>
</evidence>
<dbReference type="RefSeq" id="WP_386094940.1">
    <property type="nucleotide sequence ID" value="NZ_JBHUOZ010000001.1"/>
</dbReference>
<protein>
    <submittedName>
        <fullName evidence="2">SymE family type I addiction module toxin</fullName>
    </submittedName>
</protein>
<organism evidence="2 3">
    <name type="scientific">Terrimonas rubra</name>
    <dbReference type="NCBI Taxonomy" id="1035890"/>
    <lineage>
        <taxon>Bacteria</taxon>
        <taxon>Pseudomonadati</taxon>
        <taxon>Bacteroidota</taxon>
        <taxon>Chitinophagia</taxon>
        <taxon>Chitinophagales</taxon>
        <taxon>Chitinophagaceae</taxon>
        <taxon>Terrimonas</taxon>
    </lineage>
</organism>
<evidence type="ECO:0000313" key="2">
    <source>
        <dbReference type="EMBL" id="MFD2918592.1"/>
    </source>
</evidence>
<keyword evidence="3" id="KW-1185">Reference proteome</keyword>
<gene>
    <name evidence="2" type="ORF">ACFS6H_02650</name>
</gene>
<dbReference type="Proteomes" id="UP001597511">
    <property type="component" value="Unassembled WGS sequence"/>
</dbReference>
<name>A0ABW6A042_9BACT</name>
<reference evidence="3" key="1">
    <citation type="journal article" date="2019" name="Int. J. Syst. Evol. Microbiol.">
        <title>The Global Catalogue of Microorganisms (GCM) 10K type strain sequencing project: providing services to taxonomists for standard genome sequencing and annotation.</title>
        <authorList>
            <consortium name="The Broad Institute Genomics Platform"/>
            <consortium name="The Broad Institute Genome Sequencing Center for Infectious Disease"/>
            <person name="Wu L."/>
            <person name="Ma J."/>
        </authorList>
    </citation>
    <scope>NUCLEOTIDE SEQUENCE [LARGE SCALE GENOMIC DNA]</scope>
    <source>
        <strain evidence="3">KCTC 23299</strain>
    </source>
</reference>
<accession>A0ABW6A042</accession>
<evidence type="ECO:0000313" key="3">
    <source>
        <dbReference type="Proteomes" id="UP001597511"/>
    </source>
</evidence>
<proteinExistence type="predicted"/>